<dbReference type="Pfam" id="PF13377">
    <property type="entry name" value="Peripla_BP_3"/>
    <property type="match status" value="1"/>
</dbReference>
<evidence type="ECO:0000256" key="1">
    <source>
        <dbReference type="ARBA" id="ARBA00022491"/>
    </source>
</evidence>
<dbReference type="SUPFAM" id="SSF47413">
    <property type="entry name" value="lambda repressor-like DNA-binding domains"/>
    <property type="match status" value="1"/>
</dbReference>
<accession>A0A0R2CGS1</accession>
<dbReference type="SMART" id="SM00354">
    <property type="entry name" value="HTH_LACI"/>
    <property type="match status" value="1"/>
</dbReference>
<evidence type="ECO:0000313" key="7">
    <source>
        <dbReference type="Proteomes" id="UP000051789"/>
    </source>
</evidence>
<keyword evidence="4" id="KW-0804">Transcription</keyword>
<keyword evidence="2" id="KW-0805">Transcription regulation</keyword>
<proteinExistence type="predicted"/>
<dbReference type="PANTHER" id="PTHR30146:SF148">
    <property type="entry name" value="HTH-TYPE TRANSCRIPTIONAL REPRESSOR PURR-RELATED"/>
    <property type="match status" value="1"/>
</dbReference>
<keyword evidence="7" id="KW-1185">Reference proteome</keyword>
<protein>
    <recommendedName>
        <fullName evidence="5">HTH lacI-type domain-containing protein</fullName>
    </recommendedName>
</protein>
<keyword evidence="3" id="KW-0238">DNA-binding</keyword>
<dbReference type="Gene3D" id="3.40.50.2300">
    <property type="match status" value="2"/>
</dbReference>
<dbReference type="PANTHER" id="PTHR30146">
    <property type="entry name" value="LACI-RELATED TRANSCRIPTIONAL REPRESSOR"/>
    <property type="match status" value="1"/>
</dbReference>
<dbReference type="RefSeq" id="WP_056969186.1">
    <property type="nucleotide sequence ID" value="NZ_AYZK01000002.1"/>
</dbReference>
<dbReference type="InterPro" id="IPR046335">
    <property type="entry name" value="LacI/GalR-like_sensor"/>
</dbReference>
<evidence type="ECO:0000259" key="5">
    <source>
        <dbReference type="PROSITE" id="PS50932"/>
    </source>
</evidence>
<dbReference type="Pfam" id="PF00356">
    <property type="entry name" value="LacI"/>
    <property type="match status" value="1"/>
</dbReference>
<dbReference type="PROSITE" id="PS50932">
    <property type="entry name" value="HTH_LACI_2"/>
    <property type="match status" value="1"/>
</dbReference>
<dbReference type="SUPFAM" id="SSF53822">
    <property type="entry name" value="Periplasmic binding protein-like I"/>
    <property type="match status" value="1"/>
</dbReference>
<dbReference type="PATRIC" id="fig|1423810.4.peg.949"/>
<evidence type="ECO:0000256" key="4">
    <source>
        <dbReference type="ARBA" id="ARBA00023163"/>
    </source>
</evidence>
<dbReference type="Gene3D" id="1.10.260.40">
    <property type="entry name" value="lambda repressor-like DNA-binding domains"/>
    <property type="match status" value="1"/>
</dbReference>
<dbReference type="InterPro" id="IPR000843">
    <property type="entry name" value="HTH_LacI"/>
</dbReference>
<dbReference type="CDD" id="cd01392">
    <property type="entry name" value="HTH_LacI"/>
    <property type="match status" value="1"/>
</dbReference>
<keyword evidence="1" id="KW-0678">Repressor</keyword>
<comment type="caution">
    <text evidence="6">The sequence shown here is derived from an EMBL/GenBank/DDBJ whole genome shotgun (WGS) entry which is preliminary data.</text>
</comment>
<evidence type="ECO:0000256" key="2">
    <source>
        <dbReference type="ARBA" id="ARBA00023015"/>
    </source>
</evidence>
<dbReference type="EMBL" id="AYZK01000002">
    <property type="protein sequence ID" value="KRM87420.1"/>
    <property type="molecule type" value="Genomic_DNA"/>
</dbReference>
<reference evidence="6 7" key="1">
    <citation type="journal article" date="2015" name="Genome Announc.">
        <title>Expanding the biotechnology potential of lactobacilli through comparative genomics of 213 strains and associated genera.</title>
        <authorList>
            <person name="Sun Z."/>
            <person name="Harris H.M."/>
            <person name="McCann A."/>
            <person name="Guo C."/>
            <person name="Argimon S."/>
            <person name="Zhang W."/>
            <person name="Yang X."/>
            <person name="Jeffery I.B."/>
            <person name="Cooney J.C."/>
            <person name="Kagawa T.F."/>
            <person name="Liu W."/>
            <person name="Song Y."/>
            <person name="Salvetti E."/>
            <person name="Wrobel A."/>
            <person name="Rasinkangas P."/>
            <person name="Parkhill J."/>
            <person name="Rea M.C."/>
            <person name="O'Sullivan O."/>
            <person name="Ritari J."/>
            <person name="Douillard F.P."/>
            <person name="Paul Ross R."/>
            <person name="Yang R."/>
            <person name="Briner A.E."/>
            <person name="Felis G.E."/>
            <person name="de Vos W.M."/>
            <person name="Barrangou R."/>
            <person name="Klaenhammer T.R."/>
            <person name="Caufield P.W."/>
            <person name="Cui Y."/>
            <person name="Zhang H."/>
            <person name="O'Toole P.W."/>
        </authorList>
    </citation>
    <scope>NUCLEOTIDE SEQUENCE [LARGE SCALE GENOMIC DNA]</scope>
    <source>
        <strain evidence="6 7">DSM 22698</strain>
    </source>
</reference>
<organism evidence="6 7">
    <name type="scientific">Lacticaseibacillus thailandensis DSM 22698 = JCM 13996</name>
    <dbReference type="NCBI Taxonomy" id="1423810"/>
    <lineage>
        <taxon>Bacteria</taxon>
        <taxon>Bacillati</taxon>
        <taxon>Bacillota</taxon>
        <taxon>Bacilli</taxon>
        <taxon>Lactobacillales</taxon>
        <taxon>Lactobacillaceae</taxon>
        <taxon>Lacticaseibacillus</taxon>
    </lineage>
</organism>
<gene>
    <name evidence="6" type="ORF">FD19_GL000924</name>
</gene>
<feature type="domain" description="HTH lacI-type" evidence="5">
    <location>
        <begin position="4"/>
        <end position="56"/>
    </location>
</feature>
<name>A0A0R2CGS1_9LACO</name>
<dbReference type="STRING" id="1423810.FD19_GL000924"/>
<dbReference type="GO" id="GO:0000976">
    <property type="term" value="F:transcription cis-regulatory region binding"/>
    <property type="evidence" value="ECO:0007669"/>
    <property type="project" value="TreeGrafter"/>
</dbReference>
<dbReference type="Proteomes" id="UP000051789">
    <property type="component" value="Unassembled WGS sequence"/>
</dbReference>
<dbReference type="GO" id="GO:0003700">
    <property type="term" value="F:DNA-binding transcription factor activity"/>
    <property type="evidence" value="ECO:0007669"/>
    <property type="project" value="TreeGrafter"/>
</dbReference>
<dbReference type="InterPro" id="IPR028082">
    <property type="entry name" value="Peripla_BP_I"/>
</dbReference>
<dbReference type="InterPro" id="IPR010982">
    <property type="entry name" value="Lambda_DNA-bd_dom_sf"/>
</dbReference>
<dbReference type="AlphaFoldDB" id="A0A0R2CGS1"/>
<sequence length="322" mass="36541">MSKVTLKDIAKETGFSVSKVSRAISGTGAIKEEDQKIILQTAQRLGYKTSVVSSKSDSENLLDRIAVLIPKFNAYLTSDFIQRLNDRLLKNGYVVDYYTVEGSTRPEAELLQFIINKGYKAIIYKPRRVRKDVQAVINTTSTPIFSYGQVYGNCININYDNSRMMYEMTNIAIGAGAKKILYVGTFKDDIEVGSKRFDGFMRAVEEAKLTYHYLECECNINKAYEMARDIEFKQYDAVVTAMDKLSLGIFRYLMESKIIPGKDILLSGVENYDVTNIITPSMTTVELSKASVVDIIIERLTNNDFRPQNLSVPYKIIRRESM</sequence>
<evidence type="ECO:0000313" key="6">
    <source>
        <dbReference type="EMBL" id="KRM87420.1"/>
    </source>
</evidence>
<evidence type="ECO:0000256" key="3">
    <source>
        <dbReference type="ARBA" id="ARBA00023125"/>
    </source>
</evidence>